<sequence length="111" mass="12689">MPMEEEPVIGAMYEDEDGLPFEVLSFDEDDGIIEVQYEDDEVSEIDIDSWYELDLKKLKPAIVKDDAEEAEEPAEPPKRGKRAPAPKEDEDDDADDFEEDDVADDDDDNNY</sequence>
<dbReference type="AlphaFoldDB" id="A0A1F6V9C5"/>
<evidence type="ECO:0000313" key="2">
    <source>
        <dbReference type="EMBL" id="OGI66215.1"/>
    </source>
</evidence>
<organism evidence="2 3">
    <name type="scientific">Candidatus Muproteobacteria bacterium RBG_16_60_9</name>
    <dbReference type="NCBI Taxonomy" id="1817755"/>
    <lineage>
        <taxon>Bacteria</taxon>
        <taxon>Pseudomonadati</taxon>
        <taxon>Pseudomonadota</taxon>
        <taxon>Candidatus Muproteobacteria</taxon>
    </lineage>
</organism>
<dbReference type="InterPro" id="IPR046651">
    <property type="entry name" value="DUF6763"/>
</dbReference>
<feature type="compositionally biased region" description="Acidic residues" evidence="1">
    <location>
        <begin position="88"/>
        <end position="111"/>
    </location>
</feature>
<dbReference type="EMBL" id="MFSP01000091">
    <property type="protein sequence ID" value="OGI66215.1"/>
    <property type="molecule type" value="Genomic_DNA"/>
</dbReference>
<evidence type="ECO:0000313" key="3">
    <source>
        <dbReference type="Proteomes" id="UP000179076"/>
    </source>
</evidence>
<comment type="caution">
    <text evidence="2">The sequence shown here is derived from an EMBL/GenBank/DDBJ whole genome shotgun (WGS) entry which is preliminary data.</text>
</comment>
<dbReference type="Proteomes" id="UP000179076">
    <property type="component" value="Unassembled WGS sequence"/>
</dbReference>
<feature type="region of interest" description="Disordered" evidence="1">
    <location>
        <begin position="62"/>
        <end position="111"/>
    </location>
</feature>
<name>A0A1F6V9C5_9PROT</name>
<evidence type="ECO:0000256" key="1">
    <source>
        <dbReference type="SAM" id="MobiDB-lite"/>
    </source>
</evidence>
<dbReference type="Pfam" id="PF20549">
    <property type="entry name" value="DUF6763"/>
    <property type="match status" value="1"/>
</dbReference>
<reference evidence="2 3" key="1">
    <citation type="journal article" date="2016" name="Nat. Commun.">
        <title>Thousands of microbial genomes shed light on interconnected biogeochemical processes in an aquifer system.</title>
        <authorList>
            <person name="Anantharaman K."/>
            <person name="Brown C.T."/>
            <person name="Hug L.A."/>
            <person name="Sharon I."/>
            <person name="Castelle C.J."/>
            <person name="Probst A.J."/>
            <person name="Thomas B.C."/>
            <person name="Singh A."/>
            <person name="Wilkins M.J."/>
            <person name="Karaoz U."/>
            <person name="Brodie E.L."/>
            <person name="Williams K.H."/>
            <person name="Hubbard S.S."/>
            <person name="Banfield J.F."/>
        </authorList>
    </citation>
    <scope>NUCLEOTIDE SEQUENCE [LARGE SCALE GENOMIC DNA]</scope>
</reference>
<protein>
    <submittedName>
        <fullName evidence="2">Uncharacterized protein</fullName>
    </submittedName>
</protein>
<proteinExistence type="predicted"/>
<accession>A0A1F6V9C5</accession>
<gene>
    <name evidence="2" type="ORF">A2W18_05875</name>
</gene>